<evidence type="ECO:0000313" key="2">
    <source>
        <dbReference type="Proteomes" id="UP000292447"/>
    </source>
</evidence>
<dbReference type="AlphaFoldDB" id="A0A4P6XIZ7"/>
<accession>A0A4P6XIZ7</accession>
<sequence>MTGDNVDFHPVELTAHFLLSGPLDNLHDNFLLLHESQKILLTRLHLIETRLSRILEDLDSSNFDTTDIQTRVKALRNKLLDCASSTSKLDKRVEILEKRGES</sequence>
<reference evidence="2" key="1">
    <citation type="submission" date="2019-03" db="EMBL/GenBank/DDBJ databases">
        <title>Snf2 controls pulcherriminic acid biosynthesis and connects pigmentation and antifungal activity of the yeast Metschnikowia pulcherrima.</title>
        <authorList>
            <person name="Gore-Lloyd D."/>
            <person name="Sumann I."/>
            <person name="Brachmann A.O."/>
            <person name="Schneeberger K."/>
            <person name="Ortiz-Merino R.A."/>
            <person name="Moreno-Beltran M."/>
            <person name="Schlaefli M."/>
            <person name="Kirner P."/>
            <person name="Santos Kron A."/>
            <person name="Wolfe K.H."/>
            <person name="Piel J."/>
            <person name="Ahrens C.H."/>
            <person name="Henk D."/>
            <person name="Freimoser F.M."/>
        </authorList>
    </citation>
    <scope>NUCLEOTIDE SEQUENCE [LARGE SCALE GENOMIC DNA]</scope>
    <source>
        <strain evidence="2">APC 1.2</strain>
    </source>
</reference>
<name>A0A4P6XIZ7_9ASCO</name>
<protein>
    <submittedName>
        <fullName evidence="1">Uncharacterized protein</fullName>
    </submittedName>
</protein>
<organism evidence="1 2">
    <name type="scientific">Metschnikowia aff. pulcherrima</name>
    <dbReference type="NCBI Taxonomy" id="2163413"/>
    <lineage>
        <taxon>Eukaryota</taxon>
        <taxon>Fungi</taxon>
        <taxon>Dikarya</taxon>
        <taxon>Ascomycota</taxon>
        <taxon>Saccharomycotina</taxon>
        <taxon>Pichiomycetes</taxon>
        <taxon>Metschnikowiaceae</taxon>
        <taxon>Metschnikowia</taxon>
    </lineage>
</organism>
<dbReference type="Proteomes" id="UP000292447">
    <property type="component" value="Chromosome I"/>
</dbReference>
<dbReference type="EMBL" id="CP034456">
    <property type="protein sequence ID" value="QBM85474.1"/>
    <property type="molecule type" value="Genomic_DNA"/>
</dbReference>
<gene>
    <name evidence="1" type="ORF">METSCH_A00930</name>
</gene>
<keyword evidence="2" id="KW-1185">Reference proteome</keyword>
<evidence type="ECO:0000313" key="1">
    <source>
        <dbReference type="EMBL" id="QBM85474.1"/>
    </source>
</evidence>
<proteinExistence type="predicted"/>